<gene>
    <name evidence="2" type="ORF">OEZ49_02125</name>
</gene>
<dbReference type="PROSITE" id="PS51186">
    <property type="entry name" value="GNAT"/>
    <property type="match status" value="1"/>
</dbReference>
<dbReference type="InterPro" id="IPR016181">
    <property type="entry name" value="Acyl_CoA_acyltransferase"/>
</dbReference>
<evidence type="ECO:0000259" key="1">
    <source>
        <dbReference type="PROSITE" id="PS51186"/>
    </source>
</evidence>
<dbReference type="RefSeq" id="WP_263386783.1">
    <property type="nucleotide sequence ID" value="NZ_JAOVQN010000002.1"/>
</dbReference>
<dbReference type="InterPro" id="IPR000182">
    <property type="entry name" value="GNAT_dom"/>
</dbReference>
<feature type="domain" description="N-acetyltransferase" evidence="1">
    <location>
        <begin position="16"/>
        <end position="172"/>
    </location>
</feature>
<evidence type="ECO:0000313" key="2">
    <source>
        <dbReference type="EMBL" id="MCU9836553.1"/>
    </source>
</evidence>
<sequence length="180" mass="20092">MTVLTLDIPVLKTRRLILRAPEARDFENVAAFFADADRSWGFGGPLSRNEAWRWFASLIGHWALHGYGFWMVDTRAGEPVGFVGIWSPEGWPEPELGWVMYAGTEGKGYAREAAEEARRYAYAVLGFETLSSNIIPGNARSVALAERMGARFERSYDNVTHSTEHVYRHPGPDDLAEGAA</sequence>
<comment type="caution">
    <text evidence="2">The sequence shown here is derived from an EMBL/GenBank/DDBJ whole genome shotgun (WGS) entry which is preliminary data.</text>
</comment>
<protein>
    <submittedName>
        <fullName evidence="2">GNAT family N-acetyltransferase</fullName>
    </submittedName>
</protein>
<evidence type="ECO:0000313" key="3">
    <source>
        <dbReference type="Proteomes" id="UP001321014"/>
    </source>
</evidence>
<reference evidence="2 3" key="1">
    <citation type="submission" date="2022-10" db="EMBL/GenBank/DDBJ databases">
        <title>Ruegeria sp. nov., isolated from ocean surface water.</title>
        <authorList>
            <person name="He W."/>
            <person name="Wang L."/>
            <person name="Zhang D.-F."/>
        </authorList>
    </citation>
    <scope>NUCLEOTIDE SEQUENCE [LARGE SCALE GENOMIC DNA]</scope>
    <source>
        <strain evidence="2 3">WL0004</strain>
    </source>
</reference>
<dbReference type="Gene3D" id="3.40.630.30">
    <property type="match status" value="1"/>
</dbReference>
<proteinExistence type="predicted"/>
<dbReference type="EMBL" id="JAOVQN010000002">
    <property type="protein sequence ID" value="MCU9836553.1"/>
    <property type="molecule type" value="Genomic_DNA"/>
</dbReference>
<dbReference type="PANTHER" id="PTHR43792:SF1">
    <property type="entry name" value="N-ACETYLTRANSFERASE DOMAIN-CONTAINING PROTEIN"/>
    <property type="match status" value="1"/>
</dbReference>
<dbReference type="Pfam" id="PF13302">
    <property type="entry name" value="Acetyltransf_3"/>
    <property type="match status" value="1"/>
</dbReference>
<name>A0ABT2WKX2_9RHOB</name>
<accession>A0ABT2WKX2</accession>
<keyword evidence="3" id="KW-1185">Reference proteome</keyword>
<organism evidence="2 3">
    <name type="scientific">Ruegeria marisflavi</name>
    <dbReference type="NCBI Taxonomy" id="2984152"/>
    <lineage>
        <taxon>Bacteria</taxon>
        <taxon>Pseudomonadati</taxon>
        <taxon>Pseudomonadota</taxon>
        <taxon>Alphaproteobacteria</taxon>
        <taxon>Rhodobacterales</taxon>
        <taxon>Roseobacteraceae</taxon>
        <taxon>Ruegeria</taxon>
    </lineage>
</organism>
<dbReference type="Proteomes" id="UP001321014">
    <property type="component" value="Unassembled WGS sequence"/>
</dbReference>
<dbReference type="SUPFAM" id="SSF55729">
    <property type="entry name" value="Acyl-CoA N-acyltransferases (Nat)"/>
    <property type="match status" value="1"/>
</dbReference>
<dbReference type="PANTHER" id="PTHR43792">
    <property type="entry name" value="GNAT FAMILY, PUTATIVE (AFU_ORTHOLOGUE AFUA_3G00765)-RELATED-RELATED"/>
    <property type="match status" value="1"/>
</dbReference>
<dbReference type="InterPro" id="IPR051531">
    <property type="entry name" value="N-acetyltransferase"/>
</dbReference>